<sequence>MKVHLQVDGSPARARASAAAIAGLGADGIFSFEGQHDVFFPLLLAAEETELELMTNVAIAGPRSPLHLAHASYDLQTVSAGRF</sequence>
<dbReference type="Pfam" id="PF00296">
    <property type="entry name" value="Bac_luciferase"/>
    <property type="match status" value="1"/>
</dbReference>
<dbReference type="HOGENOM" id="CLU_2547936_0_0_11"/>
<dbReference type="Proteomes" id="UP000006043">
    <property type="component" value="Unassembled WGS sequence"/>
</dbReference>
<comment type="caution">
    <text evidence="2">The sequence shown here is derived from an EMBL/GenBank/DDBJ whole genome shotgun (WGS) entry which is preliminary data.</text>
</comment>
<feature type="domain" description="Luciferase-like" evidence="1">
    <location>
        <begin position="8"/>
        <end position="83"/>
    </location>
</feature>
<proteinExistence type="predicted"/>
<name>K0V4M0_MYCFO</name>
<dbReference type="SUPFAM" id="SSF51679">
    <property type="entry name" value="Bacterial luciferase-like"/>
    <property type="match status" value="1"/>
</dbReference>
<protein>
    <recommendedName>
        <fullName evidence="1">Luciferase-like domain-containing protein</fullName>
    </recommendedName>
</protein>
<evidence type="ECO:0000313" key="3">
    <source>
        <dbReference type="Proteomes" id="UP000006043"/>
    </source>
</evidence>
<dbReference type="InterPro" id="IPR036661">
    <property type="entry name" value="Luciferase-like_sf"/>
</dbReference>
<reference evidence="2 3" key="1">
    <citation type="journal article" date="2012" name="J. Bacteriol.">
        <title>Complete Genome Sequence of Mycobacterium fortuitum subsp. fortuitum Type Strain DSM46621.</title>
        <authorList>
            <person name="Ho Y.S."/>
            <person name="Adroub S.A."/>
            <person name="Aleisa F."/>
            <person name="Mahmood H."/>
            <person name="Othoum G."/>
            <person name="Rashid F."/>
            <person name="Zaher M."/>
            <person name="Ali S."/>
            <person name="Bitter W."/>
            <person name="Pain A."/>
            <person name="Abdallah A.M."/>
        </authorList>
    </citation>
    <scope>NUCLEOTIDE SEQUENCE [LARGE SCALE GENOMIC DNA]</scope>
    <source>
        <strain evidence="3">DSM46621</strain>
    </source>
</reference>
<evidence type="ECO:0000313" key="2">
    <source>
        <dbReference type="EMBL" id="EJZ09778.1"/>
    </source>
</evidence>
<dbReference type="InterPro" id="IPR011251">
    <property type="entry name" value="Luciferase-like_dom"/>
</dbReference>
<evidence type="ECO:0000259" key="1">
    <source>
        <dbReference type="Pfam" id="PF00296"/>
    </source>
</evidence>
<gene>
    <name evidence="2" type="ORF">MFORT_21615</name>
</gene>
<feature type="non-terminal residue" evidence="2">
    <location>
        <position position="83"/>
    </location>
</feature>
<dbReference type="EMBL" id="ALQB01000105">
    <property type="protein sequence ID" value="EJZ09778.1"/>
    <property type="molecule type" value="Genomic_DNA"/>
</dbReference>
<dbReference type="GO" id="GO:0016705">
    <property type="term" value="F:oxidoreductase activity, acting on paired donors, with incorporation or reduction of molecular oxygen"/>
    <property type="evidence" value="ECO:0007669"/>
    <property type="project" value="InterPro"/>
</dbReference>
<dbReference type="Gene3D" id="3.20.20.30">
    <property type="entry name" value="Luciferase-like domain"/>
    <property type="match status" value="1"/>
</dbReference>
<dbReference type="AlphaFoldDB" id="K0V4M0"/>
<dbReference type="RefSeq" id="WP_003883366.1">
    <property type="nucleotide sequence ID" value="NZ_JH814739.1"/>
</dbReference>
<organism evidence="2 3">
    <name type="scientific">Mycolicibacterium fortuitum subsp. fortuitum DSM 46621 = ATCC 6841 = JCM 6387</name>
    <dbReference type="NCBI Taxonomy" id="1214102"/>
    <lineage>
        <taxon>Bacteria</taxon>
        <taxon>Bacillati</taxon>
        <taxon>Actinomycetota</taxon>
        <taxon>Actinomycetes</taxon>
        <taxon>Mycobacteriales</taxon>
        <taxon>Mycobacteriaceae</taxon>
        <taxon>Mycolicibacterium</taxon>
    </lineage>
</organism>
<accession>K0V4M0</accession>